<dbReference type="EC" id="4.3.3.6" evidence="3"/>
<dbReference type="Proteomes" id="UP001161438">
    <property type="component" value="Chromosome 8"/>
</dbReference>
<evidence type="ECO:0000256" key="8">
    <source>
        <dbReference type="ARBA" id="ARBA00023239"/>
    </source>
</evidence>
<keyword evidence="6" id="KW-0663">Pyridoxal phosphate</keyword>
<dbReference type="EC" id="3.5.1.2" evidence="4"/>
<evidence type="ECO:0000313" key="16">
    <source>
        <dbReference type="EMBL" id="CAI4037672.1"/>
    </source>
</evidence>
<evidence type="ECO:0000256" key="5">
    <source>
        <dbReference type="ARBA" id="ARBA00022801"/>
    </source>
</evidence>
<accession>A0AA35IY99</accession>
<evidence type="ECO:0000256" key="10">
    <source>
        <dbReference type="ARBA" id="ARBA00049534"/>
    </source>
</evidence>
<feature type="binding site" evidence="14">
    <location>
        <begin position="58"/>
        <end position="60"/>
    </location>
    <ligand>
        <name>L-glutamine</name>
        <dbReference type="ChEBI" id="CHEBI:58359"/>
    </ligand>
</feature>
<dbReference type="PROSITE" id="PS01236">
    <property type="entry name" value="PDXT_SNO_1"/>
    <property type="match status" value="1"/>
</dbReference>
<dbReference type="Pfam" id="PF01174">
    <property type="entry name" value="SNO"/>
    <property type="match status" value="1"/>
</dbReference>
<evidence type="ECO:0000256" key="4">
    <source>
        <dbReference type="ARBA" id="ARBA00012918"/>
    </source>
</evidence>
<dbReference type="PANTHER" id="PTHR31559">
    <property type="entry name" value="PYRIDOXAL 5'-PHOSPHATE SYNTHASE SUBUNIT SNO"/>
    <property type="match status" value="1"/>
</dbReference>
<dbReference type="PANTHER" id="PTHR31559:SF0">
    <property type="entry name" value="PYRIDOXAL 5'-PHOSPHATE SYNTHASE SUBUNIT SNO1-RELATED"/>
    <property type="match status" value="1"/>
</dbReference>
<feature type="active site" description="Charge relay system" evidence="13">
    <location>
        <position position="197"/>
    </location>
</feature>
<dbReference type="PROSITE" id="PS51273">
    <property type="entry name" value="GATASE_TYPE_1"/>
    <property type="match status" value="1"/>
</dbReference>
<feature type="binding site" evidence="14">
    <location>
        <begin position="151"/>
        <end position="152"/>
    </location>
    <ligand>
        <name>L-glutamine</name>
        <dbReference type="ChEBI" id="CHEBI:58359"/>
    </ligand>
</feature>
<evidence type="ECO:0000313" key="15">
    <source>
        <dbReference type="EMBL" id="CAI4035798.1"/>
    </source>
</evidence>
<dbReference type="RefSeq" id="XP_056080789.1">
    <property type="nucleotide sequence ID" value="XM_056226522.1"/>
</dbReference>
<evidence type="ECO:0000256" key="11">
    <source>
        <dbReference type="ARBA" id="ARBA00058680"/>
    </source>
</evidence>
<dbReference type="PROSITE" id="PS51130">
    <property type="entry name" value="PDXT_SNO_2"/>
    <property type="match status" value="1"/>
</dbReference>
<dbReference type="GO" id="GO:1903600">
    <property type="term" value="C:glutaminase complex"/>
    <property type="evidence" value="ECO:0007669"/>
    <property type="project" value="TreeGrafter"/>
</dbReference>
<dbReference type="Proteomes" id="UP001161438">
    <property type="component" value="Chromosome 4"/>
</dbReference>
<dbReference type="PIRSF" id="PIRSF005639">
    <property type="entry name" value="Glut_amidoT_SNO"/>
    <property type="match status" value="1"/>
</dbReference>
<dbReference type="InterPro" id="IPR029062">
    <property type="entry name" value="Class_I_gatase-like"/>
</dbReference>
<dbReference type="FunFam" id="3.40.50.880:FF:000042">
    <property type="entry name" value="Pyridoxine 2"/>
    <property type="match status" value="1"/>
</dbReference>
<comment type="function">
    <text evidence="11">Catalyzes the hydrolysis of glutamine to glutamate and ammonia as part of the biosynthesis of pyridoxal 5'-phosphate. The resulting ammonia molecule is channeled to the active site of a SNZ isoform.</text>
</comment>
<comment type="catalytic activity">
    <reaction evidence="9">
        <text>aldehydo-D-ribose 5-phosphate + D-glyceraldehyde 3-phosphate + L-glutamine = pyridoxal 5'-phosphate + L-glutamate + phosphate + 3 H2O + H(+)</text>
        <dbReference type="Rhea" id="RHEA:31507"/>
        <dbReference type="ChEBI" id="CHEBI:15377"/>
        <dbReference type="ChEBI" id="CHEBI:15378"/>
        <dbReference type="ChEBI" id="CHEBI:29985"/>
        <dbReference type="ChEBI" id="CHEBI:43474"/>
        <dbReference type="ChEBI" id="CHEBI:58273"/>
        <dbReference type="ChEBI" id="CHEBI:58359"/>
        <dbReference type="ChEBI" id="CHEBI:59776"/>
        <dbReference type="ChEBI" id="CHEBI:597326"/>
        <dbReference type="EC" id="4.3.3.6"/>
    </reaction>
</comment>
<evidence type="ECO:0000313" key="17">
    <source>
        <dbReference type="EMBL" id="CAI4039590.1"/>
    </source>
</evidence>
<comment type="catalytic activity">
    <reaction evidence="10">
        <text>L-glutamine + H2O = L-glutamate + NH4(+)</text>
        <dbReference type="Rhea" id="RHEA:15889"/>
        <dbReference type="ChEBI" id="CHEBI:15377"/>
        <dbReference type="ChEBI" id="CHEBI:28938"/>
        <dbReference type="ChEBI" id="CHEBI:29985"/>
        <dbReference type="ChEBI" id="CHEBI:58359"/>
        <dbReference type="EC" id="3.5.1.2"/>
    </reaction>
</comment>
<dbReference type="Gene3D" id="3.40.50.880">
    <property type="match status" value="1"/>
</dbReference>
<evidence type="ECO:0000256" key="2">
    <source>
        <dbReference type="ARBA" id="ARBA00008345"/>
    </source>
</evidence>
<gene>
    <name evidence="16" type="primary">SMKI04G0020</name>
    <name evidence="17" type="synonym">SMKI08G2590</name>
    <name evidence="15" type="synonym">SMKI14G0050</name>
    <name evidence="16" type="ORF">SMKI_04G0020</name>
    <name evidence="17" type="ORF">SMKI_08G2590</name>
    <name evidence="15" type="ORF">SMKI_14G0050</name>
</gene>
<dbReference type="SUPFAM" id="SSF52317">
    <property type="entry name" value="Class I glutamine amidotransferase-like"/>
    <property type="match status" value="1"/>
</dbReference>
<dbReference type="GO" id="GO:0005829">
    <property type="term" value="C:cytosol"/>
    <property type="evidence" value="ECO:0007669"/>
    <property type="project" value="TreeGrafter"/>
</dbReference>
<evidence type="ECO:0000256" key="14">
    <source>
        <dbReference type="PIRSR" id="PIRSR005639-2"/>
    </source>
</evidence>
<dbReference type="NCBIfam" id="TIGR03800">
    <property type="entry name" value="PLP_synth_Pdx2"/>
    <property type="match status" value="1"/>
</dbReference>
<keyword evidence="5" id="KW-0378">Hydrolase</keyword>
<reference evidence="16" key="1">
    <citation type="submission" date="2022-10" db="EMBL/GenBank/DDBJ databases">
        <authorList>
            <person name="Byrne P K."/>
        </authorList>
    </citation>
    <scope>NUCLEOTIDE SEQUENCE</scope>
    <source>
        <strain evidence="16">IFO1815</strain>
    </source>
</reference>
<keyword evidence="8" id="KW-0456">Lyase</keyword>
<sequence length="221" mass="24928">MSIVIGVLALQGAFIEHIRHVEKCIDENKDQYNAELSVIAVRDNNQLSKCDALIIPGGESTAMSLIAQRTGFYNDLHTFVHNPNKVIWGTCAGLIYLSQQLSNEADLVQTLNLLKVRVKRNAFGRQAQSSSRICDFSGFIPNCHDFPATFIRAPVIEEVLDPENVQVLYKLDGKDNSDQELIVAAKQNDNVLATSFHPELAETDTRFHDWFIREFVLRKLQ</sequence>
<dbReference type="InterPro" id="IPR002161">
    <property type="entry name" value="PdxT/SNO"/>
</dbReference>
<name>A0AA35IY99_SACMI</name>
<dbReference type="Proteomes" id="UP001161438">
    <property type="component" value="Chromosome 14"/>
</dbReference>
<feature type="active site" description="Nucleophile" evidence="13">
    <location>
        <position position="91"/>
    </location>
</feature>
<evidence type="ECO:0000313" key="18">
    <source>
        <dbReference type="Proteomes" id="UP001161438"/>
    </source>
</evidence>
<comment type="pathway">
    <text evidence="1">Cofactor biosynthesis; pyridoxal 5'-phosphate biosynthesis.</text>
</comment>
<dbReference type="EMBL" id="OX365764">
    <property type="protein sequence ID" value="CAI4039590.1"/>
    <property type="molecule type" value="Genomic_DNA"/>
</dbReference>
<dbReference type="CDD" id="cd01749">
    <property type="entry name" value="GATase1_PB"/>
    <property type="match status" value="1"/>
</dbReference>
<organism evidence="16 18">
    <name type="scientific">Saccharomyces mikatae IFO 1815</name>
    <dbReference type="NCBI Taxonomy" id="226126"/>
    <lineage>
        <taxon>Eukaryota</taxon>
        <taxon>Fungi</taxon>
        <taxon>Dikarya</taxon>
        <taxon>Ascomycota</taxon>
        <taxon>Saccharomycotina</taxon>
        <taxon>Saccharomycetes</taxon>
        <taxon>Saccharomycetales</taxon>
        <taxon>Saccharomycetaceae</taxon>
        <taxon>Saccharomyces</taxon>
    </lineage>
</organism>
<dbReference type="EMBL" id="OX365760">
    <property type="protein sequence ID" value="CAI4037672.1"/>
    <property type="molecule type" value="Genomic_DNA"/>
</dbReference>
<dbReference type="InterPro" id="IPR021196">
    <property type="entry name" value="PdxT/SNO_CS"/>
</dbReference>
<evidence type="ECO:0000256" key="7">
    <source>
        <dbReference type="ARBA" id="ARBA00022962"/>
    </source>
</evidence>
<dbReference type="GO" id="GO:0004359">
    <property type="term" value="F:glutaminase activity"/>
    <property type="evidence" value="ECO:0007669"/>
    <property type="project" value="UniProtKB-EC"/>
</dbReference>
<dbReference type="AlphaFoldDB" id="A0AA35IY99"/>
<evidence type="ECO:0000256" key="12">
    <source>
        <dbReference type="ARBA" id="ARBA00078497"/>
    </source>
</evidence>
<protein>
    <recommendedName>
        <fullName evidence="12">Pyridoxal 5'-phosphate synthase glutaminase subunit</fullName>
        <ecNumber evidence="4">3.5.1.2</ecNumber>
        <ecNumber evidence="3">4.3.3.6</ecNumber>
    </recommendedName>
</protein>
<dbReference type="GO" id="GO:0042823">
    <property type="term" value="P:pyridoxal phosphate biosynthetic process"/>
    <property type="evidence" value="ECO:0007669"/>
    <property type="project" value="InterPro"/>
</dbReference>
<evidence type="ECO:0000256" key="1">
    <source>
        <dbReference type="ARBA" id="ARBA00004737"/>
    </source>
</evidence>
<comment type="similarity">
    <text evidence="2">Belongs to the glutaminase PdxT/SNO family.</text>
</comment>
<keyword evidence="7" id="KW-0315">Glutamine amidotransferase</keyword>
<feature type="active site" description="Charge relay system" evidence="13">
    <location>
        <position position="199"/>
    </location>
</feature>
<keyword evidence="18" id="KW-1185">Reference proteome</keyword>
<evidence type="ECO:0000256" key="3">
    <source>
        <dbReference type="ARBA" id="ARBA00012084"/>
    </source>
</evidence>
<dbReference type="GO" id="GO:0036381">
    <property type="term" value="F:pyridoxal 5'-phosphate synthase (glutamine hydrolysing) activity"/>
    <property type="evidence" value="ECO:0007669"/>
    <property type="project" value="UniProtKB-EC"/>
</dbReference>
<dbReference type="EMBL" id="OX365770">
    <property type="protein sequence ID" value="CAI4035798.1"/>
    <property type="molecule type" value="Genomic_DNA"/>
</dbReference>
<evidence type="ECO:0000256" key="9">
    <source>
        <dbReference type="ARBA" id="ARBA00047992"/>
    </source>
</evidence>
<dbReference type="GeneID" id="80916885"/>
<evidence type="ECO:0000256" key="13">
    <source>
        <dbReference type="PIRSR" id="PIRSR005639-1"/>
    </source>
</evidence>
<evidence type="ECO:0000256" key="6">
    <source>
        <dbReference type="ARBA" id="ARBA00022898"/>
    </source>
</evidence>
<proteinExistence type="inferred from homology"/>
<dbReference type="GO" id="GO:0008614">
    <property type="term" value="P:pyridoxine metabolic process"/>
    <property type="evidence" value="ECO:0007669"/>
    <property type="project" value="TreeGrafter"/>
</dbReference>
<feature type="binding site" evidence="14">
    <location>
        <position position="120"/>
    </location>
    <ligand>
        <name>L-glutamine</name>
        <dbReference type="ChEBI" id="CHEBI:58359"/>
    </ligand>
</feature>